<evidence type="ECO:0000313" key="3">
    <source>
        <dbReference type="Proteomes" id="UP000003094"/>
    </source>
</evidence>
<accession>A0A2R9SY06</accession>
<protein>
    <submittedName>
        <fullName evidence="2">MerR family transcriptional regulator</fullName>
    </submittedName>
</protein>
<name>A0A2R9SY06_9BACL</name>
<comment type="caution">
    <text evidence="2">The sequence shown here is derived from an EMBL/GenBank/DDBJ whole genome shotgun (WGS) entry which is preliminary data.</text>
</comment>
<dbReference type="SUPFAM" id="SSF89082">
    <property type="entry name" value="Antibiotic binding domain of TipA-like multidrug resistance regulators"/>
    <property type="match status" value="1"/>
</dbReference>
<dbReference type="Gene3D" id="1.10.490.50">
    <property type="entry name" value="Antibiotic binding domain of TipA-like multidrug resistance regulators"/>
    <property type="match status" value="1"/>
</dbReference>
<reference evidence="2 3" key="1">
    <citation type="journal article" date="2010" name="BMC Genomics">
        <title>Genome sequence of the pattern forming Paenibacillus vortex bacterium reveals potential for thriving in complex environments.</title>
        <authorList>
            <person name="Sirota-Madi A."/>
            <person name="Olender T."/>
            <person name="Helman Y."/>
            <person name="Ingham C."/>
            <person name="Brainis I."/>
            <person name="Roth D."/>
            <person name="Hagi E."/>
            <person name="Brodsky L."/>
            <person name="Leshkowitz D."/>
            <person name="Galatenko V."/>
            <person name="Nikolaev V."/>
            <person name="Mugasimangalam R.C."/>
            <person name="Bransburg-Zabary S."/>
            <person name="Gutnick D.L."/>
            <person name="Lancet D."/>
            <person name="Ben-Jacob E."/>
        </authorList>
    </citation>
    <scope>NUCLEOTIDE SEQUENCE [LARGE SCALE GENOMIC DNA]</scope>
    <source>
        <strain evidence="2 3">V453</strain>
    </source>
</reference>
<evidence type="ECO:0000313" key="2">
    <source>
        <dbReference type="EMBL" id="EFU42213.1"/>
    </source>
</evidence>
<dbReference type="AlphaFoldDB" id="A0A2R9SY06"/>
<sequence>MASCMNQSPSSDEVQQLIIEWKSCLEQSIVCDSEMLTCIANTYTRDNRYKNYINQFSDGDLAEYLYTAILHHIDHG</sequence>
<dbReference type="EMBL" id="ADHJ01000014">
    <property type="protein sequence ID" value="EFU42213.1"/>
    <property type="molecule type" value="Genomic_DNA"/>
</dbReference>
<gene>
    <name evidence="2" type="ORF">PVOR_07985</name>
</gene>
<dbReference type="Proteomes" id="UP000003094">
    <property type="component" value="Unassembled WGS sequence"/>
</dbReference>
<dbReference type="InterPro" id="IPR036244">
    <property type="entry name" value="TipA-like_antibiotic-bd"/>
</dbReference>
<dbReference type="Pfam" id="PF07739">
    <property type="entry name" value="TipAS"/>
    <property type="match status" value="1"/>
</dbReference>
<dbReference type="KEGG" id="pvo:PVOR_07985"/>
<dbReference type="InterPro" id="IPR012925">
    <property type="entry name" value="TipAS_dom"/>
</dbReference>
<proteinExistence type="predicted"/>
<keyword evidence="3" id="KW-1185">Reference proteome</keyword>
<evidence type="ECO:0000259" key="1">
    <source>
        <dbReference type="Pfam" id="PF07739"/>
    </source>
</evidence>
<organism evidence="2 3">
    <name type="scientific">Paenibacillus vortex V453</name>
    <dbReference type="NCBI Taxonomy" id="715225"/>
    <lineage>
        <taxon>Bacteria</taxon>
        <taxon>Bacillati</taxon>
        <taxon>Bacillota</taxon>
        <taxon>Bacilli</taxon>
        <taxon>Bacillales</taxon>
        <taxon>Paenibacillaceae</taxon>
        <taxon>Paenibacillus</taxon>
    </lineage>
</organism>
<feature type="domain" description="TipAS antibiotic-recognition" evidence="1">
    <location>
        <begin position="4"/>
        <end position="71"/>
    </location>
</feature>